<evidence type="ECO:0000313" key="1">
    <source>
        <dbReference type="EMBL" id="CAG8492867.1"/>
    </source>
</evidence>
<keyword evidence="2" id="KW-1185">Reference proteome</keyword>
<reference evidence="1" key="1">
    <citation type="submission" date="2021-06" db="EMBL/GenBank/DDBJ databases">
        <authorList>
            <person name="Kallberg Y."/>
            <person name="Tangrot J."/>
            <person name="Rosling A."/>
        </authorList>
    </citation>
    <scope>NUCLEOTIDE SEQUENCE</scope>
    <source>
        <strain evidence="1">28 12/20/2015</strain>
    </source>
</reference>
<dbReference type="Proteomes" id="UP000789366">
    <property type="component" value="Unassembled WGS sequence"/>
</dbReference>
<sequence length="332" mass="37664">MESSNTSTFCEYNFMSREIFNNILTEFIQSKAPKYQESTVISRERAEKCIEILENLNNNELKNSNAMNTEYSHATKHTPYEIVFGQKPRCNLPIVETLYHQNFICEEDIPENVALEIEPNLENSVTINNTDTDNDNESVTSNSELPEIIVLQQIDNQETVDLTNSNNNNMSKVDENENTIEKTGEDKENYETIPTFQKIRNTVRKNLEHNREIIRGVMESKSNSKRKVTFEIGDYVKDGYYKLGCTNGIIDTCFRAGDIGLLESSDYPELTEIPSTKLSLRTAAIKQSGISVSKAVCHCKGNCLSKRYACSKNNLKCSSKCHSGNNIVCQNK</sequence>
<accession>A0ACA9KV06</accession>
<evidence type="ECO:0000313" key="2">
    <source>
        <dbReference type="Proteomes" id="UP000789366"/>
    </source>
</evidence>
<name>A0ACA9KV06_9GLOM</name>
<organism evidence="1 2">
    <name type="scientific">Cetraspora pellucida</name>
    <dbReference type="NCBI Taxonomy" id="1433469"/>
    <lineage>
        <taxon>Eukaryota</taxon>
        <taxon>Fungi</taxon>
        <taxon>Fungi incertae sedis</taxon>
        <taxon>Mucoromycota</taxon>
        <taxon>Glomeromycotina</taxon>
        <taxon>Glomeromycetes</taxon>
        <taxon>Diversisporales</taxon>
        <taxon>Gigasporaceae</taxon>
        <taxon>Cetraspora</taxon>
    </lineage>
</organism>
<protein>
    <submittedName>
        <fullName evidence="1">4953_t:CDS:1</fullName>
    </submittedName>
</protein>
<proteinExistence type="predicted"/>
<dbReference type="EMBL" id="CAJVPW010001824">
    <property type="protein sequence ID" value="CAG8492867.1"/>
    <property type="molecule type" value="Genomic_DNA"/>
</dbReference>
<gene>
    <name evidence="1" type="ORF">SPELUC_LOCUS2639</name>
</gene>
<comment type="caution">
    <text evidence="1">The sequence shown here is derived from an EMBL/GenBank/DDBJ whole genome shotgun (WGS) entry which is preliminary data.</text>
</comment>